<feature type="domain" description="Endonuclease/exonuclease/phosphatase" evidence="1">
    <location>
        <begin position="7"/>
        <end position="143"/>
    </location>
</feature>
<dbReference type="PANTHER" id="PTHR35218:SF7">
    <property type="entry name" value="ENDONUCLEASE_EXONUCLEASE_PHOSPHATASE"/>
    <property type="match status" value="1"/>
</dbReference>
<accession>A0A1Q3C6C4</accession>
<dbReference type="Proteomes" id="UP000187406">
    <property type="component" value="Unassembled WGS sequence"/>
</dbReference>
<dbReference type="InParanoid" id="A0A1Q3C6C4"/>
<dbReference type="AlphaFoldDB" id="A0A1Q3C6C4"/>
<dbReference type="OrthoDB" id="692400at2759"/>
<dbReference type="InterPro" id="IPR005135">
    <property type="entry name" value="Endo/exonuclease/phosphatase"/>
</dbReference>
<protein>
    <submittedName>
        <fullName evidence="2">Exo_endo_phos domain-containing protein</fullName>
    </submittedName>
</protein>
<reference evidence="3" key="1">
    <citation type="submission" date="2016-04" db="EMBL/GenBank/DDBJ databases">
        <title>Cephalotus genome sequencing.</title>
        <authorList>
            <person name="Fukushima K."/>
            <person name="Hasebe M."/>
            <person name="Fang X."/>
        </authorList>
    </citation>
    <scope>NUCLEOTIDE SEQUENCE [LARGE SCALE GENOMIC DNA]</scope>
    <source>
        <strain evidence="3">cv. St1</strain>
    </source>
</reference>
<evidence type="ECO:0000259" key="1">
    <source>
        <dbReference type="Pfam" id="PF03372"/>
    </source>
</evidence>
<dbReference type="Gene3D" id="3.60.10.10">
    <property type="entry name" value="Endonuclease/exonuclease/phosphatase"/>
    <property type="match status" value="1"/>
</dbReference>
<name>A0A1Q3C6C4_CEPFO</name>
<evidence type="ECO:0000313" key="3">
    <source>
        <dbReference type="Proteomes" id="UP000187406"/>
    </source>
</evidence>
<proteinExistence type="predicted"/>
<evidence type="ECO:0000313" key="2">
    <source>
        <dbReference type="EMBL" id="GAV75836.1"/>
    </source>
</evidence>
<organism evidence="2 3">
    <name type="scientific">Cephalotus follicularis</name>
    <name type="common">Albany pitcher plant</name>
    <dbReference type="NCBI Taxonomy" id="3775"/>
    <lineage>
        <taxon>Eukaryota</taxon>
        <taxon>Viridiplantae</taxon>
        <taxon>Streptophyta</taxon>
        <taxon>Embryophyta</taxon>
        <taxon>Tracheophyta</taxon>
        <taxon>Spermatophyta</taxon>
        <taxon>Magnoliopsida</taxon>
        <taxon>eudicotyledons</taxon>
        <taxon>Gunneridae</taxon>
        <taxon>Pentapetalae</taxon>
        <taxon>rosids</taxon>
        <taxon>fabids</taxon>
        <taxon>Oxalidales</taxon>
        <taxon>Cephalotaceae</taxon>
        <taxon>Cephalotus</taxon>
    </lineage>
</organism>
<comment type="caution">
    <text evidence="2">The sequence shown here is derived from an EMBL/GenBank/DDBJ whole genome shotgun (WGS) entry which is preliminary data.</text>
</comment>
<gene>
    <name evidence="2" type="ORF">CFOL_v3_19312</name>
</gene>
<dbReference type="SUPFAM" id="SSF56219">
    <property type="entry name" value="DNase I-like"/>
    <property type="match status" value="1"/>
</dbReference>
<dbReference type="InterPro" id="IPR036691">
    <property type="entry name" value="Endo/exonu/phosph_ase_sf"/>
</dbReference>
<dbReference type="EMBL" id="BDDD01001422">
    <property type="protein sequence ID" value="GAV75836.1"/>
    <property type="molecule type" value="Genomic_DNA"/>
</dbReference>
<dbReference type="PANTHER" id="PTHR35218">
    <property type="entry name" value="RNASE H DOMAIN-CONTAINING PROTEIN"/>
    <property type="match status" value="1"/>
</dbReference>
<sequence>MVKGACWNIRGLNDTSKHKEVRIFVKKYGVAFLGLLETRVRSLNKVRVARGLVKGWSCVRNHKDLLLGRIWVLWNPGLVKFKVADISHQAIHGELVGAGYSVGVSVVYGDCSYIARRELWKELEAKVGRFSTKPWIICGDFNVSRYPHEHSGGRGSFSIAMKEFESCIQKCELEDIRQSGRVFTSDNKRLGGTLWLRSWIESWGIGTALTL</sequence>
<dbReference type="Pfam" id="PF03372">
    <property type="entry name" value="Exo_endo_phos"/>
    <property type="match status" value="1"/>
</dbReference>
<keyword evidence="3" id="KW-1185">Reference proteome</keyword>
<dbReference type="GO" id="GO:0003824">
    <property type="term" value="F:catalytic activity"/>
    <property type="evidence" value="ECO:0007669"/>
    <property type="project" value="InterPro"/>
</dbReference>